<dbReference type="RefSeq" id="WP_101917952.1">
    <property type="nucleotide sequence ID" value="NZ_OENF01000039.1"/>
</dbReference>
<sequence length="172" mass="19378">MTLLKSTIKSTGILFFLSLFLISCNDTSEEIDKEKPSISINYTGGFPQSCTVLKKGEKYIIKVKVGDNIGLASYAIDIHNNFDHHTHDDQGSLCDLSPLKTPVSPLIFMENYDITNNPKTYEISQEISIPTNIDSGDYHCQISVIDITGWQSRTSVDIKIQKLRKPKNLIYF</sequence>
<proteinExistence type="predicted"/>
<dbReference type="Gene3D" id="2.60.40.4140">
    <property type="match status" value="1"/>
</dbReference>
<evidence type="ECO:0000313" key="1">
    <source>
        <dbReference type="EMBL" id="SOS75315.1"/>
    </source>
</evidence>
<dbReference type="OrthoDB" id="670730at2"/>
<dbReference type="Proteomes" id="UP000234211">
    <property type="component" value="Unassembled WGS sequence"/>
</dbReference>
<protein>
    <recommendedName>
        <fullName evidence="3">DUF4625 domain-containing protein</fullName>
    </recommendedName>
</protein>
<dbReference type="AlphaFoldDB" id="A0A2H1YIJ3"/>
<keyword evidence="2" id="KW-1185">Reference proteome</keyword>
<dbReference type="Pfam" id="PF15418">
    <property type="entry name" value="DUF4625"/>
    <property type="match status" value="1"/>
</dbReference>
<evidence type="ECO:0000313" key="2">
    <source>
        <dbReference type="Proteomes" id="UP000234211"/>
    </source>
</evidence>
<evidence type="ECO:0008006" key="3">
    <source>
        <dbReference type="Google" id="ProtNLM"/>
    </source>
</evidence>
<organism evidence="1 2">
    <name type="scientific">Tenacibaculum piscium</name>
    <dbReference type="NCBI Taxonomy" id="1458515"/>
    <lineage>
        <taxon>Bacteria</taxon>
        <taxon>Pseudomonadati</taxon>
        <taxon>Bacteroidota</taxon>
        <taxon>Flavobacteriia</taxon>
        <taxon>Flavobacteriales</taxon>
        <taxon>Flavobacteriaceae</taxon>
        <taxon>Tenacibaculum</taxon>
    </lineage>
</organism>
<accession>A0A2H1YIJ3</accession>
<gene>
    <name evidence="1" type="ORF">TNO020_440089</name>
</gene>
<reference evidence="2" key="1">
    <citation type="submission" date="2017-11" db="EMBL/GenBank/DDBJ databases">
        <authorList>
            <person name="Duchaud E."/>
        </authorList>
    </citation>
    <scope>NUCLEOTIDE SEQUENCE [LARGE SCALE GENOMIC DNA]</scope>
    <source>
        <strain evidence="2">Tenacibaculum sp. TNO020</strain>
    </source>
</reference>
<name>A0A2H1YIJ3_9FLAO</name>
<dbReference type="EMBL" id="OENF01000039">
    <property type="protein sequence ID" value="SOS75315.1"/>
    <property type="molecule type" value="Genomic_DNA"/>
</dbReference>
<dbReference type="PROSITE" id="PS51257">
    <property type="entry name" value="PROKAR_LIPOPROTEIN"/>
    <property type="match status" value="1"/>
</dbReference>
<dbReference type="InterPro" id="IPR027829">
    <property type="entry name" value="DUF4625"/>
</dbReference>